<proteinExistence type="predicted"/>
<gene>
    <name evidence="2" type="ORF">LACBIDRAFT_291759</name>
</gene>
<dbReference type="FunCoup" id="B0CNA6">
    <property type="interactions" value="551"/>
</dbReference>
<evidence type="ECO:0000313" key="3">
    <source>
        <dbReference type="Proteomes" id="UP000001194"/>
    </source>
</evidence>
<accession>B0CNA6</accession>
<dbReference type="InParanoid" id="B0CNA6"/>
<dbReference type="RefSeq" id="XP_001873478.1">
    <property type="nucleotide sequence ID" value="XM_001873443.1"/>
</dbReference>
<feature type="compositionally biased region" description="Polar residues" evidence="1">
    <location>
        <begin position="704"/>
        <end position="713"/>
    </location>
</feature>
<dbReference type="GO" id="GO:0006406">
    <property type="term" value="P:mRNA export from nucleus"/>
    <property type="evidence" value="ECO:0007669"/>
    <property type="project" value="TreeGrafter"/>
</dbReference>
<dbReference type="GO" id="GO:0000445">
    <property type="term" value="C:THO complex part of transcription export complex"/>
    <property type="evidence" value="ECO:0007669"/>
    <property type="project" value="TreeGrafter"/>
</dbReference>
<name>B0CNA6_LACBS</name>
<dbReference type="InterPro" id="IPR021861">
    <property type="entry name" value="THO_THOC1"/>
</dbReference>
<dbReference type="KEGG" id="lbc:LACBIDRAFT_291759"/>
<dbReference type="AlphaFoldDB" id="B0CNA6"/>
<reference evidence="2 3" key="1">
    <citation type="journal article" date="2008" name="Nature">
        <title>The genome of Laccaria bicolor provides insights into mycorrhizal symbiosis.</title>
        <authorList>
            <person name="Martin F."/>
            <person name="Aerts A."/>
            <person name="Ahren D."/>
            <person name="Brun A."/>
            <person name="Danchin E.G.J."/>
            <person name="Duchaussoy F."/>
            <person name="Gibon J."/>
            <person name="Kohler A."/>
            <person name="Lindquist E."/>
            <person name="Pereda V."/>
            <person name="Salamov A."/>
            <person name="Shapiro H.J."/>
            <person name="Wuyts J."/>
            <person name="Blaudez D."/>
            <person name="Buee M."/>
            <person name="Brokstein P."/>
            <person name="Canbaeck B."/>
            <person name="Cohen D."/>
            <person name="Courty P.E."/>
            <person name="Coutinho P.M."/>
            <person name="Delaruelle C."/>
            <person name="Detter J.C."/>
            <person name="Deveau A."/>
            <person name="DiFazio S."/>
            <person name="Duplessis S."/>
            <person name="Fraissinet-Tachet L."/>
            <person name="Lucic E."/>
            <person name="Frey-Klett P."/>
            <person name="Fourrey C."/>
            <person name="Feussner I."/>
            <person name="Gay G."/>
            <person name="Grimwood J."/>
            <person name="Hoegger P.J."/>
            <person name="Jain P."/>
            <person name="Kilaru S."/>
            <person name="Labbe J."/>
            <person name="Lin Y.C."/>
            <person name="Legue V."/>
            <person name="Le Tacon F."/>
            <person name="Marmeisse R."/>
            <person name="Melayah D."/>
            <person name="Montanini B."/>
            <person name="Muratet M."/>
            <person name="Nehls U."/>
            <person name="Niculita-Hirzel H."/>
            <person name="Oudot-Le Secq M.P."/>
            <person name="Peter M."/>
            <person name="Quesneville H."/>
            <person name="Rajashekar B."/>
            <person name="Reich M."/>
            <person name="Rouhier N."/>
            <person name="Schmutz J."/>
            <person name="Yin T."/>
            <person name="Chalot M."/>
            <person name="Henrissat B."/>
            <person name="Kuees U."/>
            <person name="Lucas S."/>
            <person name="Van de Peer Y."/>
            <person name="Podila G.K."/>
            <person name="Polle A."/>
            <person name="Pukkila P.J."/>
            <person name="Richardson P.M."/>
            <person name="Rouze P."/>
            <person name="Sanders I.R."/>
            <person name="Stajich J.E."/>
            <person name="Tunlid A."/>
            <person name="Tuskan G."/>
            <person name="Grigoriev I.V."/>
        </authorList>
    </citation>
    <scope>NUCLEOTIDE SEQUENCE [LARGE SCALE GENOMIC DNA]</scope>
    <source>
        <strain evidence="3">S238N-H82 / ATCC MYA-4686</strain>
    </source>
</reference>
<dbReference type="PANTHER" id="PTHR13265:SF0">
    <property type="entry name" value="HPR1"/>
    <property type="match status" value="1"/>
</dbReference>
<organism evidence="3">
    <name type="scientific">Laccaria bicolor (strain S238N-H82 / ATCC MYA-4686)</name>
    <name type="common">Bicoloured deceiver</name>
    <name type="synonym">Laccaria laccata var. bicolor</name>
    <dbReference type="NCBI Taxonomy" id="486041"/>
    <lineage>
        <taxon>Eukaryota</taxon>
        <taxon>Fungi</taxon>
        <taxon>Dikarya</taxon>
        <taxon>Basidiomycota</taxon>
        <taxon>Agaricomycotina</taxon>
        <taxon>Agaricomycetes</taxon>
        <taxon>Agaricomycetidae</taxon>
        <taxon>Agaricales</taxon>
        <taxon>Agaricineae</taxon>
        <taxon>Hydnangiaceae</taxon>
        <taxon>Laccaria</taxon>
    </lineage>
</organism>
<dbReference type="STRING" id="486041.B0CNA6"/>
<dbReference type="HOGENOM" id="CLU_400060_0_0_1"/>
<dbReference type="EMBL" id="DS547091">
    <property type="protein sequence ID" value="EDR15270.1"/>
    <property type="molecule type" value="Genomic_DNA"/>
</dbReference>
<evidence type="ECO:0000313" key="2">
    <source>
        <dbReference type="EMBL" id="EDR15270.1"/>
    </source>
</evidence>
<sequence>MTSLQPFLTSLLKSLPPPPAAQDVLNELIKKTLQDAKDKASPENRKSQWEYLLKNEIFILASKEGQALKDPNTKYYDELRDKLDVVLTFTEHDACEQTFPFIVLQDLLETQTIASCSHIFSWIEARAERLTEGMVPQKGKALILLRTLNDLLRRLSKMGTTTIFCGRILTFLSGVFPLGERSGVNLRGEYGPTWEGVSLGEKTKADDKHVEMEVAKSLEEPESKEGEAQGDKMQVDSKEVKKPVPTEGLAEKKDAFYNTFWALQLPFSKPPLFAADGTFEDFKERVNKVMPVIKEATAKERAMMGSRGVAGTGASLKRKRDLDSEESNSNEYFFAKFLTSPDLLDLEIADTHFRRQFLFQLLILLNHLLTFTKTAKAAWTSTRNRSLQMDFTLEDNEAQWVQESITKVTEELRQTTPNGRIFAETISAILDREKNWVRWKNELCAPFDKEPWFVEQEGKFLDLFDATAPIRAKMREPPEDWKWQLGTEPLTEIWDMGYRDLTDLQNPFQPGDVKDFVKKIKQEDARIELRKRNLTKTAERLALAQARAAAAKAAVTTETKETVPSASTSAETLSAPRPLVGSNQTSSSLHPSLPPKPGSPVKPSLSQDTVRNATPAPAVPVIAIAAPVPAPSPAPTPAPTAALPDEQISKFEENKQRWSWLALRTARDQYLQHFGKIGTGDIELLAQEIEKEKEKPQKGEECSGFNSFRSPTLPTVPRPRQPPMATHTSPLK</sequence>
<feature type="non-terminal residue" evidence="2">
    <location>
        <position position="732"/>
    </location>
</feature>
<feature type="region of interest" description="Disordered" evidence="1">
    <location>
        <begin position="215"/>
        <end position="243"/>
    </location>
</feature>
<evidence type="ECO:0000256" key="1">
    <source>
        <dbReference type="SAM" id="MobiDB-lite"/>
    </source>
</evidence>
<dbReference type="OrthoDB" id="9402762at2759"/>
<dbReference type="PANTHER" id="PTHR13265">
    <property type="entry name" value="THO COMPLEX SUBUNIT 1"/>
    <property type="match status" value="1"/>
</dbReference>
<feature type="region of interest" description="Disordered" evidence="1">
    <location>
        <begin position="554"/>
        <end position="611"/>
    </location>
</feature>
<dbReference type="Proteomes" id="UP000001194">
    <property type="component" value="Unassembled WGS sequence"/>
</dbReference>
<keyword evidence="3" id="KW-1185">Reference proteome</keyword>
<feature type="compositionally biased region" description="Basic and acidic residues" evidence="1">
    <location>
        <begin position="692"/>
        <end position="701"/>
    </location>
</feature>
<protein>
    <submittedName>
        <fullName evidence="2">Predicted protein</fullName>
    </submittedName>
</protein>
<feature type="region of interest" description="Disordered" evidence="1">
    <location>
        <begin position="692"/>
        <end position="732"/>
    </location>
</feature>
<dbReference type="GeneID" id="6068945"/>
<dbReference type="Pfam" id="PF11957">
    <property type="entry name" value="efThoc1"/>
    <property type="match status" value="1"/>
</dbReference>